<dbReference type="InterPro" id="IPR036844">
    <property type="entry name" value="Hint_dom_sf"/>
</dbReference>
<feature type="chain" id="PRO_5032456022" description="Hedgehog protein Hint domain-containing protein" evidence="1">
    <location>
        <begin position="17"/>
        <end position="411"/>
    </location>
</feature>
<protein>
    <recommendedName>
        <fullName evidence="4">Hedgehog protein Hint domain-containing protein</fullName>
    </recommendedName>
</protein>
<organism evidence="2 3">
    <name type="scientific">Symbiodinium necroappetens</name>
    <dbReference type="NCBI Taxonomy" id="1628268"/>
    <lineage>
        <taxon>Eukaryota</taxon>
        <taxon>Sar</taxon>
        <taxon>Alveolata</taxon>
        <taxon>Dinophyceae</taxon>
        <taxon>Suessiales</taxon>
        <taxon>Symbiodiniaceae</taxon>
        <taxon>Symbiodinium</taxon>
    </lineage>
</organism>
<name>A0A813BAU1_9DINO</name>
<feature type="signal peptide" evidence="1">
    <location>
        <begin position="1"/>
        <end position="16"/>
    </location>
</feature>
<dbReference type="Proteomes" id="UP000601435">
    <property type="component" value="Unassembled WGS sequence"/>
</dbReference>
<comment type="caution">
    <text evidence="2">The sequence shown here is derived from an EMBL/GenBank/DDBJ whole genome shotgun (WGS) entry which is preliminary data.</text>
</comment>
<sequence>MVRLMYLLSMAVAAASDSGHCSAPQSAAGAKLLQRHLHTSNPFTSERHAGCHKMITHCLSRDDADQALLFYEANWSAWRLGFDMCCNSQYNEELCHELDQVMFNFPERAFGPADLVKETPDPPLSDFCSEAEGLMDAHFARVTFEGDTVIPSQLPSLFQKGISSQIIQGVLSRVGRSRGLKLLHKSDATTRARVIRRHIQECQASPCWEQVFLLQSYFSEAGKPSRHGKCLRPLAQVNMPDGSMKQVKDMKEGDLVRSREGWDLASAAISFSPSYRDEYCEESLTSNGQILKYTKYTLSGGRPPLYVSDDVQLFVVESGSIVKKDSHLGSVGDELVTLHPNGTVAGGTFILERETFDADSNLVDHDVCGPEVSSENGFFVNGINLYCLSVSWPLRLPAPFLILAVMYTVLS</sequence>
<accession>A0A813BAU1</accession>
<reference evidence="2" key="1">
    <citation type="submission" date="2021-02" db="EMBL/GenBank/DDBJ databases">
        <authorList>
            <person name="Dougan E. K."/>
            <person name="Rhodes N."/>
            <person name="Thang M."/>
            <person name="Chan C."/>
        </authorList>
    </citation>
    <scope>NUCLEOTIDE SEQUENCE</scope>
</reference>
<dbReference type="EMBL" id="CAJNJA010069569">
    <property type="protein sequence ID" value="CAE7898194.1"/>
    <property type="molecule type" value="Genomic_DNA"/>
</dbReference>
<dbReference type="SUPFAM" id="SSF51294">
    <property type="entry name" value="Hedgehog/intein (Hint) domain"/>
    <property type="match status" value="1"/>
</dbReference>
<evidence type="ECO:0008006" key="4">
    <source>
        <dbReference type="Google" id="ProtNLM"/>
    </source>
</evidence>
<gene>
    <name evidence="2" type="ORF">SNEC2469_LOCUS30149</name>
</gene>
<dbReference type="OrthoDB" id="406649at2759"/>
<keyword evidence="3" id="KW-1185">Reference proteome</keyword>
<evidence type="ECO:0000256" key="1">
    <source>
        <dbReference type="SAM" id="SignalP"/>
    </source>
</evidence>
<keyword evidence="1" id="KW-0732">Signal</keyword>
<dbReference type="AlphaFoldDB" id="A0A813BAU1"/>
<proteinExistence type="predicted"/>
<evidence type="ECO:0000313" key="2">
    <source>
        <dbReference type="EMBL" id="CAE7898194.1"/>
    </source>
</evidence>
<evidence type="ECO:0000313" key="3">
    <source>
        <dbReference type="Proteomes" id="UP000601435"/>
    </source>
</evidence>